<dbReference type="GO" id="GO:0006298">
    <property type="term" value="P:mismatch repair"/>
    <property type="evidence" value="ECO:0007669"/>
    <property type="project" value="InterPro"/>
</dbReference>
<dbReference type="GO" id="GO:0140664">
    <property type="term" value="F:ATP-dependent DNA damage sensor activity"/>
    <property type="evidence" value="ECO:0007669"/>
    <property type="project" value="InterPro"/>
</dbReference>
<sequence length="870" mass="96076">MPIAALPPSTAQAIGSTSILPDPCAVVKELIDNGLDAGATSISVEISPNTLDIIQVKDNGHGIAPEDFENLCKRAYTSKIQTLDDLRNVGGQSLGFRGVALASAADMVETLTVTTRTRSDIVASVLKYDAGGRLVSTEKASHAVGTSVCLTGFLKKIPVRRQTAIKSASKTITKIKKLLQAYAMAKPGTRLSFKVLNSKNDKDNWTYAPSSTASIVDASRKVVGVETAGQCVCKTWPENVEESDLSVNLVAYLPKVDADFSKIGGSNQYISVDGRPLSSDRGTAKEIIKLYKSYVRSTAKAKGVSTLNDPFLNLHISCPPGAYDVNVEPAKDDVLFAEREQLIQTIEELFKTIYGELQKASENTQKQSASAIEFSVLLRQPTIHEPVSPPATNQLPALTRQPTTTPDRPRTTQPDSSMTGEDDPSQSESAETESNDNGLNPWSIAKTHFFHRSPKSNKISEFVTPTRPGFRSSGVRKAATQSSPSDIASPYSPSSPEDGQFPPRRSISSTRGGQGSNGYTKASRERDRERYGNGSLDTWFVKNTGSTLSNTSRGEALDDESETESIMLDDLDNDDIEDSPRRVNKPFKLPLANKPQNKRRRQLLLSPDTEPSNVQSEKRQDFPVMEEWSARLHENFLDDQSVFSSQDTERALDFERRKKEANIAHRKQLRQQYLASPAGSQPTSNSPHKNRYLAARATLSERIQQSQSGPQKVQTTSSDVSTMQENDPRTYLMRHQSELQNRANDVTKKLKRMPTNRLPLENVPNGFDVHNLGVKLDISFPQLTRHYKYLAEIDHYVSCRDVGMEYSPFDPVNEPDLAGICKNWENAIDQLVKQKYRLKEVDLYDPAGGSDEAFIEHIDIFGAITSKISN</sequence>
<dbReference type="PANTHER" id="PTHR10073:SF41">
    <property type="entry name" value="MISMATCH REPAIR PROTEIN, PUTATIVE (AFU_ORTHOLOGUE AFUA_8G05820)-RELATED"/>
    <property type="match status" value="1"/>
</dbReference>
<dbReference type="GO" id="GO:0016887">
    <property type="term" value="F:ATP hydrolysis activity"/>
    <property type="evidence" value="ECO:0007669"/>
    <property type="project" value="InterPro"/>
</dbReference>
<dbReference type="Proteomes" id="UP000053095">
    <property type="component" value="Unassembled WGS sequence"/>
</dbReference>
<dbReference type="SUPFAM" id="SSF54211">
    <property type="entry name" value="Ribosomal protein S5 domain 2-like"/>
    <property type="match status" value="1"/>
</dbReference>
<dbReference type="GO" id="GO:0030983">
    <property type="term" value="F:mismatched DNA binding"/>
    <property type="evidence" value="ECO:0007669"/>
    <property type="project" value="InterPro"/>
</dbReference>
<dbReference type="NCBIfam" id="TIGR00585">
    <property type="entry name" value="mutl"/>
    <property type="match status" value="1"/>
</dbReference>
<reference evidence="6" key="1">
    <citation type="journal article" date="2015" name="Genome Announc.">
        <title>Draft genome sequence of Talaromyces cellulolyticus strain Y-94, a source of lignocellulosic biomass-degrading enzymes.</title>
        <authorList>
            <person name="Fujii T."/>
            <person name="Koike H."/>
            <person name="Sawayama S."/>
            <person name="Yano S."/>
            <person name="Inoue H."/>
        </authorList>
    </citation>
    <scope>NUCLEOTIDE SEQUENCE [LARGE SCALE GENOMIC DNA]</scope>
    <source>
        <strain evidence="6">Y-94</strain>
    </source>
</reference>
<feature type="compositionally biased region" description="Polar residues" evidence="3">
    <location>
        <begin position="479"/>
        <end position="497"/>
    </location>
</feature>
<gene>
    <name evidence="5" type="ORF">TCE0_013f00918</name>
</gene>
<evidence type="ECO:0000256" key="2">
    <source>
        <dbReference type="ARBA" id="ARBA00022763"/>
    </source>
</evidence>
<feature type="compositionally biased region" description="Basic and acidic residues" evidence="3">
    <location>
        <begin position="522"/>
        <end position="531"/>
    </location>
</feature>
<feature type="compositionally biased region" description="Acidic residues" evidence="3">
    <location>
        <begin position="557"/>
        <end position="577"/>
    </location>
</feature>
<feature type="compositionally biased region" description="Acidic residues" evidence="3">
    <location>
        <begin position="420"/>
        <end position="434"/>
    </location>
</feature>
<proteinExistence type="inferred from homology"/>
<evidence type="ECO:0000256" key="3">
    <source>
        <dbReference type="SAM" id="MobiDB-lite"/>
    </source>
</evidence>
<dbReference type="InterPro" id="IPR020568">
    <property type="entry name" value="Ribosomal_Su5_D2-typ_SF"/>
</dbReference>
<feature type="region of interest" description="Disordered" evidence="3">
    <location>
        <begin position="701"/>
        <end position="725"/>
    </location>
</feature>
<evidence type="ECO:0000313" key="5">
    <source>
        <dbReference type="EMBL" id="GAM33773.1"/>
    </source>
</evidence>
<dbReference type="Gene3D" id="3.30.565.10">
    <property type="entry name" value="Histidine kinase-like ATPase, C-terminal domain"/>
    <property type="match status" value="1"/>
</dbReference>
<dbReference type="InterPro" id="IPR002099">
    <property type="entry name" value="MutL/Mlh/PMS"/>
</dbReference>
<evidence type="ECO:0000259" key="4">
    <source>
        <dbReference type="SMART" id="SM01340"/>
    </source>
</evidence>
<dbReference type="FunFam" id="3.30.565.10:FF:000017">
    <property type="entry name" value="PMS1 homolog 1, mismatch repair system component"/>
    <property type="match status" value="1"/>
</dbReference>
<dbReference type="GO" id="GO:0061982">
    <property type="term" value="P:meiosis I cell cycle process"/>
    <property type="evidence" value="ECO:0007669"/>
    <property type="project" value="UniProtKB-ARBA"/>
</dbReference>
<comment type="similarity">
    <text evidence="1">Belongs to the DNA mismatch repair MutL/HexB family.</text>
</comment>
<dbReference type="InterPro" id="IPR038973">
    <property type="entry name" value="MutL/Mlh/Pms-like"/>
</dbReference>
<keyword evidence="6" id="KW-1185">Reference proteome</keyword>
<dbReference type="GO" id="GO:0005524">
    <property type="term" value="F:ATP binding"/>
    <property type="evidence" value="ECO:0007669"/>
    <property type="project" value="InterPro"/>
</dbReference>
<dbReference type="SUPFAM" id="SSF55874">
    <property type="entry name" value="ATPase domain of HSP90 chaperone/DNA topoisomerase II/histidine kinase"/>
    <property type="match status" value="1"/>
</dbReference>
<dbReference type="InterPro" id="IPR036890">
    <property type="entry name" value="HATPase_C_sf"/>
</dbReference>
<evidence type="ECO:0000313" key="6">
    <source>
        <dbReference type="Proteomes" id="UP000053095"/>
    </source>
</evidence>
<organism evidence="5 6">
    <name type="scientific">Talaromyces pinophilus</name>
    <name type="common">Penicillium pinophilum</name>
    <dbReference type="NCBI Taxonomy" id="128442"/>
    <lineage>
        <taxon>Eukaryota</taxon>
        <taxon>Fungi</taxon>
        <taxon>Dikarya</taxon>
        <taxon>Ascomycota</taxon>
        <taxon>Pezizomycotina</taxon>
        <taxon>Eurotiomycetes</taxon>
        <taxon>Eurotiomycetidae</taxon>
        <taxon>Eurotiales</taxon>
        <taxon>Trichocomaceae</taxon>
        <taxon>Talaromyces</taxon>
        <taxon>Talaromyces sect. Talaromyces</taxon>
    </lineage>
</organism>
<feature type="compositionally biased region" description="Low complexity" evidence="3">
    <location>
        <begin position="399"/>
        <end position="415"/>
    </location>
</feature>
<feature type="region of interest" description="Disordered" evidence="3">
    <location>
        <begin position="459"/>
        <end position="622"/>
    </location>
</feature>
<dbReference type="EMBL" id="DF933809">
    <property type="protein sequence ID" value="GAM33773.1"/>
    <property type="molecule type" value="Genomic_DNA"/>
</dbReference>
<accession>A0A698XPP6</accession>
<keyword evidence="2" id="KW-0227">DNA damage</keyword>
<feature type="region of interest" description="Disordered" evidence="3">
    <location>
        <begin position="384"/>
        <end position="442"/>
    </location>
</feature>
<dbReference type="AlphaFoldDB" id="A0A698XPP6"/>
<feature type="compositionally biased region" description="Polar residues" evidence="3">
    <location>
        <begin position="541"/>
        <end position="553"/>
    </location>
</feature>
<dbReference type="GO" id="GO:0032389">
    <property type="term" value="C:MutLalpha complex"/>
    <property type="evidence" value="ECO:0007669"/>
    <property type="project" value="TreeGrafter"/>
</dbReference>
<dbReference type="SMART" id="SM01340">
    <property type="entry name" value="DNA_mis_repair"/>
    <property type="match status" value="1"/>
</dbReference>
<dbReference type="Pfam" id="PF13589">
    <property type="entry name" value="HATPase_c_3"/>
    <property type="match status" value="1"/>
</dbReference>
<feature type="domain" description="DNA mismatch repair protein S5" evidence="4">
    <location>
        <begin position="219"/>
        <end position="355"/>
    </location>
</feature>
<name>A0A698XPP6_TALPI</name>
<evidence type="ECO:0000256" key="1">
    <source>
        <dbReference type="ARBA" id="ARBA00006082"/>
    </source>
</evidence>
<dbReference type="Pfam" id="PF01119">
    <property type="entry name" value="DNA_mis_repair"/>
    <property type="match status" value="1"/>
</dbReference>
<dbReference type="PANTHER" id="PTHR10073">
    <property type="entry name" value="DNA MISMATCH REPAIR PROTEIN MLH, PMS, MUTL"/>
    <property type="match status" value="1"/>
</dbReference>
<dbReference type="InterPro" id="IPR013507">
    <property type="entry name" value="DNA_mismatch_S5_2-like"/>
</dbReference>
<protein>
    <recommendedName>
        <fullName evidence="4">DNA mismatch repair protein S5 domain-containing protein</fullName>
    </recommendedName>
</protein>
<dbReference type="Gene3D" id="3.30.230.10">
    <property type="match status" value="1"/>
</dbReference>
<dbReference type="InterPro" id="IPR014721">
    <property type="entry name" value="Ribsml_uS5_D2-typ_fold_subgr"/>
</dbReference>